<feature type="signal peptide" evidence="1">
    <location>
        <begin position="1"/>
        <end position="21"/>
    </location>
</feature>
<feature type="chain" id="PRO_5024416494" description="Chitin-binding type-2 domain-containing protein" evidence="1">
    <location>
        <begin position="22"/>
        <end position="141"/>
    </location>
</feature>
<gene>
    <name evidence="2" type="ORF">E5S66_12835</name>
</gene>
<comment type="caution">
    <text evidence="2">The sequence shown here is derived from an EMBL/GenBank/DDBJ whole genome shotgun (WGS) entry which is preliminary data.</text>
</comment>
<dbReference type="Proteomes" id="UP000308508">
    <property type="component" value="Unassembled WGS sequence"/>
</dbReference>
<keyword evidence="1" id="KW-0732">Signal</keyword>
<proteinExistence type="predicted"/>
<protein>
    <recommendedName>
        <fullName evidence="4">Chitin-binding type-2 domain-containing protein</fullName>
    </recommendedName>
</protein>
<dbReference type="STRING" id="1123377.GCA_000423885_01080"/>
<dbReference type="EMBL" id="SROY01000007">
    <property type="protein sequence ID" value="TLX20866.1"/>
    <property type="molecule type" value="Genomic_DNA"/>
</dbReference>
<dbReference type="AlphaFoldDB" id="A0A5R9PCC8"/>
<evidence type="ECO:0000313" key="3">
    <source>
        <dbReference type="Proteomes" id="UP000308508"/>
    </source>
</evidence>
<evidence type="ECO:0000256" key="1">
    <source>
        <dbReference type="SAM" id="SignalP"/>
    </source>
</evidence>
<dbReference type="RefSeq" id="WP_138349868.1">
    <property type="nucleotide sequence ID" value="NZ_SROY01000007.1"/>
</dbReference>
<reference evidence="2 3" key="1">
    <citation type="submission" date="2019-04" db="EMBL/GenBank/DDBJ databases">
        <authorList>
            <person name="Grouzdev D.S."/>
            <person name="Nazina T.N."/>
        </authorList>
    </citation>
    <scope>NUCLEOTIDE SEQUENCE [LARGE SCALE GENOMIC DNA]</scope>
    <source>
        <strain evidence="2 3">SHC 3-19</strain>
    </source>
</reference>
<sequence length="141" mass="15556">MKSLLLSLATLFAISAWGADAQQKPAPPCMGASMDKGCYTELRDSSGRLFRDDDPFLFCDDGMKERPRAWNPVSPAQGIWAPTPGYCPYPLQTCPYPLTMLKGWSQREIDGVYLFMRVCPAAGGTGKWEGNGRPENTPHSH</sequence>
<evidence type="ECO:0000313" key="2">
    <source>
        <dbReference type="EMBL" id="TLX20866.1"/>
    </source>
</evidence>
<keyword evidence="3" id="KW-1185">Reference proteome</keyword>
<organism evidence="2 3">
    <name type="scientific">Thermomonas fusca</name>
    <dbReference type="NCBI Taxonomy" id="215690"/>
    <lineage>
        <taxon>Bacteria</taxon>
        <taxon>Pseudomonadati</taxon>
        <taxon>Pseudomonadota</taxon>
        <taxon>Gammaproteobacteria</taxon>
        <taxon>Lysobacterales</taxon>
        <taxon>Lysobacteraceae</taxon>
        <taxon>Thermomonas</taxon>
    </lineage>
</organism>
<evidence type="ECO:0008006" key="4">
    <source>
        <dbReference type="Google" id="ProtNLM"/>
    </source>
</evidence>
<accession>A0A5R9PCC8</accession>
<name>A0A5R9PCC8_9GAMM</name>